<name>A0AAD0RL11_PSEO7</name>
<proteinExistence type="predicted"/>
<dbReference type="RefSeq" id="WP_088533044.1">
    <property type="nucleotide sequence ID" value="NZ_CP021647.1"/>
</dbReference>
<protein>
    <submittedName>
        <fullName evidence="1">Uncharacterized protein</fullName>
    </submittedName>
</protein>
<gene>
    <name evidence="1" type="ORF">D0511_23210</name>
</gene>
<organism evidence="1 2">
    <name type="scientific">Pseudoalteromonas piscicida</name>
    <dbReference type="NCBI Taxonomy" id="43662"/>
    <lineage>
        <taxon>Bacteria</taxon>
        <taxon>Pseudomonadati</taxon>
        <taxon>Pseudomonadota</taxon>
        <taxon>Gammaproteobacteria</taxon>
        <taxon>Alteromonadales</taxon>
        <taxon>Pseudoalteromonadaceae</taxon>
        <taxon>Pseudoalteromonas</taxon>
    </lineage>
</organism>
<dbReference type="AlphaFoldDB" id="A0AAD0RL11"/>
<accession>A0AAD0RL11</accession>
<dbReference type="EMBL" id="CP031762">
    <property type="protein sequence ID" value="AXR04770.1"/>
    <property type="molecule type" value="Genomic_DNA"/>
</dbReference>
<reference evidence="1 2" key="1">
    <citation type="submission" date="2018-08" db="EMBL/GenBank/DDBJ databases">
        <title>Whole Genome Sequences of Two Pseudoalteromonas piscicida Strains, DE1-A and DE2-A, which Exhibit Strong Antibacterial Activity against Vibrio vulnificus.</title>
        <authorList>
            <person name="Richards G.P."/>
            <person name="Needleman D.S."/>
            <person name="Watson M.A."/>
            <person name="Polson S.W."/>
        </authorList>
    </citation>
    <scope>NUCLEOTIDE SEQUENCE [LARGE SCALE GENOMIC DNA]</scope>
    <source>
        <strain evidence="1 2">DE2-A</strain>
    </source>
</reference>
<sequence>MQLFKNVTVGILTFCFIEIKKFVSKIKQGTRVRLVNCASRNKHCAVATQCYRNGNTMTESQLYRIVGGSGLDYYKNLQSEYVYNQFSSVLNCQDLQQSNRGYRGHQHEDTGAASMHGETGLLINDRDLKRVNGGSGGHQFEDPRG</sequence>
<evidence type="ECO:0000313" key="2">
    <source>
        <dbReference type="Proteomes" id="UP000258102"/>
    </source>
</evidence>
<dbReference type="KEGG" id="ppis:B1L02_23110"/>
<dbReference type="Proteomes" id="UP000258102">
    <property type="component" value="Chromosome 2"/>
</dbReference>
<evidence type="ECO:0000313" key="1">
    <source>
        <dbReference type="EMBL" id="AXR04770.1"/>
    </source>
</evidence>